<gene>
    <name evidence="12" type="ORF">HHH54_01425</name>
</gene>
<evidence type="ECO:0000256" key="3">
    <source>
        <dbReference type="ARBA" id="ARBA00022679"/>
    </source>
</evidence>
<dbReference type="SUPFAM" id="SSF53955">
    <property type="entry name" value="Lysozyme-like"/>
    <property type="match status" value="1"/>
</dbReference>
<evidence type="ECO:0000313" key="13">
    <source>
        <dbReference type="Proteomes" id="UP000751852"/>
    </source>
</evidence>
<dbReference type="InterPro" id="IPR001264">
    <property type="entry name" value="Glyco_trans_51"/>
</dbReference>
<evidence type="ECO:0000256" key="9">
    <source>
        <dbReference type="ARBA" id="ARBA00023316"/>
    </source>
</evidence>
<dbReference type="PANTHER" id="PTHR32282:SF32">
    <property type="entry name" value="PENICILLIN-BINDING PROTEIN 2A"/>
    <property type="match status" value="1"/>
</dbReference>
<evidence type="ECO:0000256" key="4">
    <source>
        <dbReference type="ARBA" id="ARBA00022692"/>
    </source>
</evidence>
<protein>
    <submittedName>
        <fullName evidence="12">Penicillin-binding protein</fullName>
    </submittedName>
</protein>
<evidence type="ECO:0000313" key="12">
    <source>
        <dbReference type="EMBL" id="MBI5974255.1"/>
    </source>
</evidence>
<keyword evidence="5" id="KW-0133">Cell shape</keyword>
<evidence type="ECO:0000256" key="6">
    <source>
        <dbReference type="ARBA" id="ARBA00022984"/>
    </source>
</evidence>
<feature type="transmembrane region" description="Helical" evidence="10">
    <location>
        <begin position="21"/>
        <end position="46"/>
    </location>
</feature>
<dbReference type="InterPro" id="IPR050396">
    <property type="entry name" value="Glycosyltr_51/Transpeptidase"/>
</dbReference>
<dbReference type="Proteomes" id="UP000751852">
    <property type="component" value="Unassembled WGS sequence"/>
</dbReference>
<keyword evidence="8 10" id="KW-0472">Membrane</keyword>
<comment type="caution">
    <text evidence="12">The sequence shown here is derived from an EMBL/GenBank/DDBJ whole genome shotgun (WGS) entry which is preliminary data.</text>
</comment>
<evidence type="ECO:0000256" key="2">
    <source>
        <dbReference type="ARBA" id="ARBA00022676"/>
    </source>
</evidence>
<dbReference type="PANTHER" id="PTHR32282">
    <property type="entry name" value="BINDING PROTEIN TRANSPEPTIDASE, PUTATIVE-RELATED"/>
    <property type="match status" value="1"/>
</dbReference>
<dbReference type="InterPro" id="IPR036950">
    <property type="entry name" value="PBP_transglycosylase"/>
</dbReference>
<accession>A0ABS0T6R4</accession>
<keyword evidence="6" id="KW-0573">Peptidoglycan synthesis</keyword>
<keyword evidence="1" id="KW-1003">Cell membrane</keyword>
<dbReference type="Pfam" id="PF00912">
    <property type="entry name" value="Transgly"/>
    <property type="match status" value="1"/>
</dbReference>
<name>A0ABS0T6R4_9STAP</name>
<keyword evidence="3" id="KW-0808">Transferase</keyword>
<reference evidence="12 13" key="1">
    <citation type="submission" date="2020-04" db="EMBL/GenBank/DDBJ databases">
        <title>Staphylococcus species from domestic dog.</title>
        <authorList>
            <person name="Paterson G.K."/>
        </authorList>
    </citation>
    <scope>NUCLEOTIDE SEQUENCE [LARGE SCALE GENOMIC DNA]</scope>
    <source>
        <strain evidence="12 13">H16/1A</strain>
    </source>
</reference>
<keyword evidence="4 10" id="KW-0812">Transmembrane</keyword>
<evidence type="ECO:0000256" key="10">
    <source>
        <dbReference type="SAM" id="Phobius"/>
    </source>
</evidence>
<proteinExistence type="predicted"/>
<evidence type="ECO:0000259" key="11">
    <source>
        <dbReference type="Pfam" id="PF00912"/>
    </source>
</evidence>
<dbReference type="Gene3D" id="1.10.3810.10">
    <property type="entry name" value="Biosynthetic peptidoglycan transglycosylase-like"/>
    <property type="match status" value="1"/>
</dbReference>
<evidence type="ECO:0000256" key="8">
    <source>
        <dbReference type="ARBA" id="ARBA00023136"/>
    </source>
</evidence>
<dbReference type="EMBL" id="JABANU010000002">
    <property type="protein sequence ID" value="MBI5974255.1"/>
    <property type="molecule type" value="Genomic_DNA"/>
</dbReference>
<keyword evidence="2" id="KW-0328">Glycosyltransferase</keyword>
<keyword evidence="13" id="KW-1185">Reference proteome</keyword>
<dbReference type="RefSeq" id="WP_198617044.1">
    <property type="nucleotide sequence ID" value="NZ_JABANU010000002.1"/>
</dbReference>
<organism evidence="12 13">
    <name type="scientific">Staphylococcus canis</name>
    <dbReference type="NCBI Taxonomy" id="2724942"/>
    <lineage>
        <taxon>Bacteria</taxon>
        <taxon>Bacillati</taxon>
        <taxon>Bacillota</taxon>
        <taxon>Bacilli</taxon>
        <taxon>Bacillales</taxon>
        <taxon>Staphylococcaceae</taxon>
        <taxon>Staphylococcus</taxon>
    </lineage>
</organism>
<feature type="domain" description="Glycosyl transferase family 51" evidence="11">
    <location>
        <begin position="91"/>
        <end position="267"/>
    </location>
</feature>
<keyword evidence="9" id="KW-0961">Cell wall biogenesis/degradation</keyword>
<sequence>MNHHYQRLIYKLDYYFTLIKKVILSFFIFIFLATFFLIGVCFGYFASIISKESNINDQALSHDVVQMPELNTIELDNQNLIHILNQPEPLSLAGPAEVNPYVSEAVIASEDAQFYEHNGILPKAILRAIYQDILDHHSATGGSTITQQLVKNQLLTQDKTYQRKAKEIMYALRIEKLFTKTEIIYIYLNIVPFGYDLHGQHITGITSASYGIFGKSPSQLNLAESSYLAGLLQSPYYYTPFTNEGQLRSYEEVLPSIYRQRYVLKRMYIENQISYQQYQNARKQNIYERILTQ</sequence>
<keyword evidence="7 10" id="KW-1133">Transmembrane helix</keyword>
<evidence type="ECO:0000256" key="5">
    <source>
        <dbReference type="ARBA" id="ARBA00022960"/>
    </source>
</evidence>
<evidence type="ECO:0000256" key="7">
    <source>
        <dbReference type="ARBA" id="ARBA00022989"/>
    </source>
</evidence>
<evidence type="ECO:0000256" key="1">
    <source>
        <dbReference type="ARBA" id="ARBA00022475"/>
    </source>
</evidence>
<dbReference type="InterPro" id="IPR023346">
    <property type="entry name" value="Lysozyme-like_dom_sf"/>
</dbReference>